<name>A0A7X3CVI5_9BACL</name>
<accession>A0A7X3CVI5</accession>
<organism evidence="1 2">
    <name type="scientific">Paenibacillus validus</name>
    <dbReference type="NCBI Taxonomy" id="44253"/>
    <lineage>
        <taxon>Bacteria</taxon>
        <taxon>Bacillati</taxon>
        <taxon>Bacillota</taxon>
        <taxon>Bacilli</taxon>
        <taxon>Bacillales</taxon>
        <taxon>Paenibacillaceae</taxon>
        <taxon>Paenibacillus</taxon>
    </lineage>
</organism>
<keyword evidence="2" id="KW-1185">Reference proteome</keyword>
<gene>
    <name evidence="1" type="ORF">GNP93_24860</name>
</gene>
<sequence>MKYDEKNKLIKSLNEKSFRGNVLIPLINAMGFNDARDNHGVYEKGKDIIFRSLTPWGDVEIYAAVVTMNDITGNANHDNYARRALDQIKMALSQPYTDIYTGRTSKVDRCWFVSAGNIKGASMESISGELDSLYLDRIVTFFDIDRVIQLVDKYYPQYWHRQVELAYGYKSRVYDISSNILDTPYDKPESELTNVGSLQEAVYCIKKLTYSLMIEMEFELLEKLEKILESNNPLEIYSIWEKLDSDRARLGPDCFVLGCKEIRELDKYMEYLYEDLVEYEEKHDIERKFISKLKS</sequence>
<dbReference type="Proteomes" id="UP000450917">
    <property type="component" value="Unassembled WGS sequence"/>
</dbReference>
<protein>
    <submittedName>
        <fullName evidence="1">Uncharacterized protein</fullName>
    </submittedName>
</protein>
<evidence type="ECO:0000313" key="1">
    <source>
        <dbReference type="EMBL" id="MUG73841.1"/>
    </source>
</evidence>
<proteinExistence type="predicted"/>
<dbReference type="EMBL" id="WNZX01000033">
    <property type="protein sequence ID" value="MUG73841.1"/>
    <property type="molecule type" value="Genomic_DNA"/>
</dbReference>
<reference evidence="1 2" key="1">
    <citation type="submission" date="2019-11" db="EMBL/GenBank/DDBJ databases">
        <title>Draft genome sequences of five Paenibacillus species of dairy origin.</title>
        <authorList>
            <person name="Olajide A.M."/>
            <person name="Chen S."/>
            <person name="Lapointe G."/>
        </authorList>
    </citation>
    <scope>NUCLEOTIDE SEQUENCE [LARGE SCALE GENOMIC DNA]</scope>
    <source>
        <strain evidence="1 2">2CS3</strain>
    </source>
</reference>
<comment type="caution">
    <text evidence="1">The sequence shown here is derived from an EMBL/GenBank/DDBJ whole genome shotgun (WGS) entry which is preliminary data.</text>
</comment>
<evidence type="ECO:0000313" key="2">
    <source>
        <dbReference type="Proteomes" id="UP000450917"/>
    </source>
</evidence>
<dbReference type="AlphaFoldDB" id="A0A7X3CVI5"/>
<dbReference type="RefSeq" id="WP_155615738.1">
    <property type="nucleotide sequence ID" value="NZ_WNZX01000033.1"/>
</dbReference>